<comment type="caution">
    <text evidence="1">The sequence shown here is derived from an EMBL/GenBank/DDBJ whole genome shotgun (WGS) entry which is preliminary data.</text>
</comment>
<evidence type="ECO:0008006" key="3">
    <source>
        <dbReference type="Google" id="ProtNLM"/>
    </source>
</evidence>
<evidence type="ECO:0000313" key="1">
    <source>
        <dbReference type="EMBL" id="PTU79919.1"/>
    </source>
</evidence>
<dbReference type="AlphaFoldDB" id="A0A2T5PQB4"/>
<organism evidence="1 2">
    <name type="scientific">Ectopseudomonas oleovorans</name>
    <name type="common">Pseudomonas oleovorans</name>
    <dbReference type="NCBI Taxonomy" id="301"/>
    <lineage>
        <taxon>Bacteria</taxon>
        <taxon>Pseudomonadati</taxon>
        <taxon>Pseudomonadota</taxon>
        <taxon>Gammaproteobacteria</taxon>
        <taxon>Pseudomonadales</taxon>
        <taxon>Pseudomonadaceae</taxon>
        <taxon>Ectopseudomonas</taxon>
    </lineage>
</organism>
<dbReference type="RefSeq" id="WP_108233244.1">
    <property type="nucleotide sequence ID" value="NZ_QASO01000035.1"/>
</dbReference>
<dbReference type="Proteomes" id="UP000244052">
    <property type="component" value="Unassembled WGS sequence"/>
</dbReference>
<dbReference type="EMBL" id="QASO01000035">
    <property type="protein sequence ID" value="PTU79919.1"/>
    <property type="molecule type" value="Genomic_DNA"/>
</dbReference>
<gene>
    <name evidence="1" type="ORF">DBO86_06230</name>
</gene>
<protein>
    <recommendedName>
        <fullName evidence="3">CAAX protease</fullName>
    </recommendedName>
</protein>
<reference evidence="1 2" key="1">
    <citation type="submission" date="2018-04" db="EMBL/GenBank/DDBJ databases">
        <title>Pseudomonas sp. nov., isolated from mangrove soil.</title>
        <authorList>
            <person name="Chen C."/>
        </authorList>
    </citation>
    <scope>NUCLEOTIDE SEQUENCE [LARGE SCALE GENOMIC DNA]</scope>
    <source>
        <strain evidence="1 2">JCM 14246</strain>
    </source>
</reference>
<proteinExistence type="predicted"/>
<name>A0A2T5PQB4_ECTOL</name>
<accession>A0A2T5PQB4</accession>
<dbReference type="InterPro" id="IPR011664">
    <property type="entry name" value="Abi_system_AbiD/AbiF-like"/>
</dbReference>
<dbReference type="Pfam" id="PF07751">
    <property type="entry name" value="Abi_2"/>
    <property type="match status" value="1"/>
</dbReference>
<sequence length="326" mass="37563">MYNPTPSQIAASLDAISSARLSSYTNFFRPATQEELYGIYCWNEVLSSNFMRLTGLVEVALRNRLHLVMSRYAKANFPTRVTGSADSNDWYSVLPLGSKSLDKVKDITHDKSWNHATRSRVHTPKAIPVSPNTVVSSMTLGFWAPLMDLSLPWDTLMPQIIPNHKYASNAAHWKNQQHVGRIYARLETLRSLRNRVAHFEPLWKLSDILEEKKQAKGIVLSVEHPAPTTEAEVFQRLNMLYQRATQMLYWISSERAQDQQRAEFHQKTLFLMSAEGLDCFRRCHAHDSVRLSSLTKSWGMKLIMKDRKPIQIEHEKKVIGYFYPTP</sequence>
<evidence type="ECO:0000313" key="2">
    <source>
        <dbReference type="Proteomes" id="UP000244052"/>
    </source>
</evidence>
<keyword evidence="2" id="KW-1185">Reference proteome</keyword>